<feature type="domain" description="AP2/ERF" evidence="16">
    <location>
        <begin position="103"/>
        <end position="172"/>
    </location>
</feature>
<dbReference type="PANTHER" id="PTHR10625:SF5">
    <property type="entry name" value="HISTONE DEACETYLASE"/>
    <property type="match status" value="1"/>
</dbReference>
<dbReference type="Pfam" id="PF00850">
    <property type="entry name" value="Hist_deacetyl"/>
    <property type="match status" value="1"/>
</dbReference>
<dbReference type="STRING" id="157072.A0A024TPT3"/>
<keyword evidence="12" id="KW-0804">Transcription</keyword>
<dbReference type="PROSITE" id="PS51032">
    <property type="entry name" value="AP2_ERF"/>
    <property type="match status" value="2"/>
</dbReference>
<dbReference type="RefSeq" id="XP_008875834.1">
    <property type="nucleotide sequence ID" value="XM_008877612.1"/>
</dbReference>
<organism evidence="17">
    <name type="scientific">Aphanomyces invadans</name>
    <dbReference type="NCBI Taxonomy" id="157072"/>
    <lineage>
        <taxon>Eukaryota</taxon>
        <taxon>Sar</taxon>
        <taxon>Stramenopiles</taxon>
        <taxon>Oomycota</taxon>
        <taxon>Saprolegniomycetes</taxon>
        <taxon>Saprolegniales</taxon>
        <taxon>Verrucalvaceae</taxon>
        <taxon>Aphanomyces</taxon>
    </lineage>
</organism>
<dbReference type="GO" id="GO:0000118">
    <property type="term" value="C:histone deacetylase complex"/>
    <property type="evidence" value="ECO:0007669"/>
    <property type="project" value="TreeGrafter"/>
</dbReference>
<dbReference type="InterPro" id="IPR023801">
    <property type="entry name" value="His_deacetylse_dom"/>
</dbReference>
<evidence type="ECO:0000259" key="15">
    <source>
        <dbReference type="PROSITE" id="PS50016"/>
    </source>
</evidence>
<keyword evidence="8" id="KW-0862">Zinc</keyword>
<evidence type="ECO:0000256" key="4">
    <source>
        <dbReference type="ARBA" id="ARBA00022491"/>
    </source>
</evidence>
<dbReference type="Gene3D" id="3.30.730.10">
    <property type="entry name" value="AP2/ERF domain"/>
    <property type="match status" value="1"/>
</dbReference>
<dbReference type="GeneID" id="20088113"/>
<dbReference type="InterPro" id="IPR001471">
    <property type="entry name" value="AP2/ERF_dom"/>
</dbReference>
<keyword evidence="13" id="KW-0539">Nucleus</keyword>
<dbReference type="InterPro" id="IPR019787">
    <property type="entry name" value="Znf_PHD-finger"/>
</dbReference>
<dbReference type="PRINTS" id="PR01270">
    <property type="entry name" value="HDASUPER"/>
</dbReference>
<evidence type="ECO:0000256" key="2">
    <source>
        <dbReference type="ARBA" id="ARBA00007738"/>
    </source>
</evidence>
<dbReference type="eggNOG" id="KOG1246">
    <property type="taxonomic scope" value="Eukaryota"/>
</dbReference>
<evidence type="ECO:0000256" key="5">
    <source>
        <dbReference type="ARBA" id="ARBA00022723"/>
    </source>
</evidence>
<comment type="subcellular location">
    <subcellularLocation>
        <location evidence="1">Nucleus</location>
    </subcellularLocation>
</comment>
<dbReference type="SUPFAM" id="SSF57903">
    <property type="entry name" value="FYVE/PHD zinc finger"/>
    <property type="match status" value="1"/>
</dbReference>
<name>A0A024TPT3_9STRA</name>
<dbReference type="InterPro" id="IPR000286">
    <property type="entry name" value="HDACs"/>
</dbReference>
<evidence type="ECO:0000256" key="3">
    <source>
        <dbReference type="ARBA" id="ARBA00012111"/>
    </source>
</evidence>
<accession>A0A024TPT3</accession>
<dbReference type="Gene3D" id="3.40.800.20">
    <property type="entry name" value="Histone deacetylase domain"/>
    <property type="match status" value="1"/>
</dbReference>
<dbReference type="CDD" id="cd15519">
    <property type="entry name" value="PHD1_Lid2p_like"/>
    <property type="match status" value="1"/>
</dbReference>
<dbReference type="InterPro" id="IPR001965">
    <property type="entry name" value="Znf_PHD"/>
</dbReference>
<dbReference type="SUPFAM" id="SSF54171">
    <property type="entry name" value="DNA-binding domain"/>
    <property type="match status" value="1"/>
</dbReference>
<dbReference type="GO" id="GO:0003700">
    <property type="term" value="F:DNA-binding transcription factor activity"/>
    <property type="evidence" value="ECO:0007669"/>
    <property type="project" value="InterPro"/>
</dbReference>
<dbReference type="SUPFAM" id="SSF52768">
    <property type="entry name" value="Arginase/deacetylase"/>
    <property type="match status" value="1"/>
</dbReference>
<dbReference type="InterPro" id="IPR013083">
    <property type="entry name" value="Znf_RING/FYVE/PHD"/>
</dbReference>
<feature type="domain" description="AP2/ERF" evidence="16">
    <location>
        <begin position="260"/>
        <end position="314"/>
    </location>
</feature>
<evidence type="ECO:0000256" key="13">
    <source>
        <dbReference type="ARBA" id="ARBA00023242"/>
    </source>
</evidence>
<dbReference type="EMBL" id="KI913980">
    <property type="protein sequence ID" value="ETV95641.1"/>
    <property type="molecule type" value="Genomic_DNA"/>
</dbReference>
<dbReference type="SMART" id="SM00249">
    <property type="entry name" value="PHD"/>
    <property type="match status" value="1"/>
</dbReference>
<dbReference type="GO" id="GO:0141221">
    <property type="term" value="F:histone deacetylase activity, hydrolytic mechanism"/>
    <property type="evidence" value="ECO:0007669"/>
    <property type="project" value="UniProtKB-EC"/>
</dbReference>
<dbReference type="CDD" id="cd11599">
    <property type="entry name" value="HDAC_classII_2"/>
    <property type="match status" value="1"/>
</dbReference>
<evidence type="ECO:0000256" key="7">
    <source>
        <dbReference type="ARBA" id="ARBA00022801"/>
    </source>
</evidence>
<comment type="similarity">
    <text evidence="2">Belongs to the histone deacetylase family. HD type 2 subfamily.</text>
</comment>
<dbReference type="eggNOG" id="KOG1343">
    <property type="taxonomic scope" value="Eukaryota"/>
</dbReference>
<gene>
    <name evidence="17" type="ORF">H310_11063</name>
</gene>
<dbReference type="PROSITE" id="PS50016">
    <property type="entry name" value="ZF_PHD_2"/>
    <property type="match status" value="1"/>
</dbReference>
<reference evidence="17" key="1">
    <citation type="submission" date="2013-12" db="EMBL/GenBank/DDBJ databases">
        <title>The Genome Sequence of Aphanomyces invadans NJM9701.</title>
        <authorList>
            <consortium name="The Broad Institute Genomics Platform"/>
            <person name="Russ C."/>
            <person name="Tyler B."/>
            <person name="van West P."/>
            <person name="Dieguez-Uribeondo J."/>
            <person name="Young S.K."/>
            <person name="Zeng Q."/>
            <person name="Gargeya S."/>
            <person name="Fitzgerald M."/>
            <person name="Abouelleil A."/>
            <person name="Alvarado L."/>
            <person name="Chapman S.B."/>
            <person name="Gainer-Dewar J."/>
            <person name="Goldberg J."/>
            <person name="Griggs A."/>
            <person name="Gujja S."/>
            <person name="Hansen M."/>
            <person name="Howarth C."/>
            <person name="Imamovic A."/>
            <person name="Ireland A."/>
            <person name="Larimer J."/>
            <person name="McCowan C."/>
            <person name="Murphy C."/>
            <person name="Pearson M."/>
            <person name="Poon T.W."/>
            <person name="Priest M."/>
            <person name="Roberts A."/>
            <person name="Saif S."/>
            <person name="Shea T."/>
            <person name="Sykes S."/>
            <person name="Wortman J."/>
            <person name="Nusbaum C."/>
            <person name="Birren B."/>
        </authorList>
    </citation>
    <scope>NUCLEOTIDE SEQUENCE [LARGE SCALE GENOMIC DNA]</scope>
    <source>
        <strain evidence="17">NJM9701</strain>
    </source>
</reference>
<evidence type="ECO:0000256" key="11">
    <source>
        <dbReference type="ARBA" id="ARBA00023125"/>
    </source>
</evidence>
<dbReference type="InterPro" id="IPR016177">
    <property type="entry name" value="DNA-bd_dom_sf"/>
</dbReference>
<feature type="domain" description="PHD-type" evidence="15">
    <location>
        <begin position="27"/>
        <end position="79"/>
    </location>
</feature>
<dbReference type="InterPro" id="IPR037138">
    <property type="entry name" value="His_deacetylse_dom_sf"/>
</dbReference>
<sequence>MADSTATRDMNVDAAGEAPSAEKVAGTSGCMGCGLDNNAGSILLCDGHECDAEYHTYCLVPPLAEVPVGDFFCPACSGTDKYEIRTAKEGKDDTDNFVLESTSSLGVFRRWYVKNKNKVYYKPFVAQVESSSGRPIRLGLYRSEELAAEAYDCAILRSHGADDVTQLKLNYPGKIQKYKDIILATYIAPPSDSDNDESSGAGRPLRLRKALRKNSFNAIDKLSSKRSRNKVTDNDDNDMAKKARKSFDDAALSAGEIPTSYLGVHVHANFSVAHLKILDKVVFIGRFDTPEQAALAYDREAVRHYCRGTPLNFPERRDEWTKAAAVADVTHGKILVVPENRYNKNIDKLTAWMRVVGQSVRLIEASRRVHWPSLDMDAIEKGPIIKEDFTRRDKNIRNSCLAVFACVDSIIQESKFYQEKSPNGMFLNPPPAGCFLELVAARAYISYCEAINEFSKCAMDDTIELTKALAVVLTAREDYLKAKVSEDAMLDELDEFMATAIKSFMPSSVPPSDIAYFPNCRYVKRVVEIDQVATPELPINQEATTSTPKIKSEGLDLMATSTFFERTPGEFVAHTTLDTDAVMVNDAGECAISDRKDCSLAKKSKDECCLAIELQDGCFELYPLLTLERVVLDDGVTPLRWTKEQVDAHEIEEVDALTHGVDISPSSADDIVPYLCITFVHEMTLRARNREEVEVKGKKAEKLAALKAKFNVFMEGYPKTKAAYEHNSKANHVVQQNAERDIALLATVDGVVIPAVTTALATCMLHLKTYMDTLDARRDQFTSEFNYYTSALYQVVGAEDVLPSLKASYVAFFTHELHVLWKEKVASLEVLYLLLRSMTKAAAEDADADDMQSSIRAAIASWEAFEWPDLVDTMPYLTTTPRSPLAKVKSEPTVAVDELKVVFETTLAHRVYDSPRGDSKARVTKPHTLVLYHPLCIHHETPPEHPECPERLTRAIAVLKPLLVKYPDALSVEALTGTADDLSPPETTLLLVHSPNYLDRLKQRSKDVTSGAVVFETDPGDDNDGIESVAPDTIRPFAAIGGAFKVAASIKRDSAMDTFVSTASWDVARIAAGTVCLAVDKVLAGEFVNAVCLVRPPGHHVGRNGRTPNAPSSGFCLLNNVVIGALHARMHPSVTRIAVLDWDIHHGNGTEELLRGDPRSFFASIHLYHKDFFPGTGPSASDDNIVNVGLQNSGRGSGSEAFRHALTHDIFPAMELFQPDIIFISAGFDGHKDDILGGCAAVSNHDIPAGYVEDDYAWATKEVLKLADKFCKGRVISVLEGGYDVRDETNSLAKSIESHIDAIVEGVLEINAAASVVDSGAPPSADSKDVKVEPKLEGRLARLLSQNINDPSIVLLDDDMAA</sequence>
<evidence type="ECO:0000256" key="1">
    <source>
        <dbReference type="ARBA" id="ARBA00004123"/>
    </source>
</evidence>
<dbReference type="EC" id="3.5.1.98" evidence="3"/>
<evidence type="ECO:0000256" key="10">
    <source>
        <dbReference type="ARBA" id="ARBA00023015"/>
    </source>
</evidence>
<dbReference type="InterPro" id="IPR036955">
    <property type="entry name" value="AP2/ERF_dom_sf"/>
</dbReference>
<keyword evidence="4" id="KW-0678">Repressor</keyword>
<keyword evidence="9" id="KW-0156">Chromatin regulator</keyword>
<evidence type="ECO:0000256" key="6">
    <source>
        <dbReference type="ARBA" id="ARBA00022771"/>
    </source>
</evidence>
<evidence type="ECO:0000256" key="14">
    <source>
        <dbReference type="PROSITE-ProRule" id="PRU00146"/>
    </source>
</evidence>
<evidence type="ECO:0000256" key="8">
    <source>
        <dbReference type="ARBA" id="ARBA00022833"/>
    </source>
</evidence>
<evidence type="ECO:0000259" key="16">
    <source>
        <dbReference type="PROSITE" id="PS51032"/>
    </source>
</evidence>
<dbReference type="OrthoDB" id="424012at2759"/>
<dbReference type="InterPro" id="IPR023696">
    <property type="entry name" value="Ureohydrolase_dom_sf"/>
</dbReference>
<evidence type="ECO:0000256" key="9">
    <source>
        <dbReference type="ARBA" id="ARBA00022853"/>
    </source>
</evidence>
<protein>
    <recommendedName>
        <fullName evidence="3">histone deacetylase</fullName>
        <ecNumber evidence="3">3.5.1.98</ecNumber>
    </recommendedName>
</protein>
<evidence type="ECO:0000256" key="12">
    <source>
        <dbReference type="ARBA" id="ARBA00023163"/>
    </source>
</evidence>
<keyword evidence="11" id="KW-0238">DNA-binding</keyword>
<proteinExistence type="inferred from homology"/>
<keyword evidence="6 14" id="KW-0863">Zinc-finger</keyword>
<dbReference type="GO" id="GO:0040029">
    <property type="term" value="P:epigenetic regulation of gene expression"/>
    <property type="evidence" value="ECO:0007669"/>
    <property type="project" value="TreeGrafter"/>
</dbReference>
<dbReference type="VEuPathDB" id="FungiDB:H310_11063"/>
<keyword evidence="7" id="KW-0378">Hydrolase</keyword>
<dbReference type="GO" id="GO:0003677">
    <property type="term" value="F:DNA binding"/>
    <property type="evidence" value="ECO:0007669"/>
    <property type="project" value="UniProtKB-KW"/>
</dbReference>
<dbReference type="InterPro" id="IPR019786">
    <property type="entry name" value="Zinc_finger_PHD-type_CS"/>
</dbReference>
<dbReference type="GO" id="GO:0008270">
    <property type="term" value="F:zinc ion binding"/>
    <property type="evidence" value="ECO:0007669"/>
    <property type="project" value="UniProtKB-KW"/>
</dbReference>
<dbReference type="Pfam" id="PF00628">
    <property type="entry name" value="PHD"/>
    <property type="match status" value="1"/>
</dbReference>
<keyword evidence="5" id="KW-0479">Metal-binding</keyword>
<evidence type="ECO:0000313" key="17">
    <source>
        <dbReference type="EMBL" id="ETV95641.1"/>
    </source>
</evidence>
<dbReference type="PANTHER" id="PTHR10625">
    <property type="entry name" value="HISTONE DEACETYLASE HDAC1-RELATED"/>
    <property type="match status" value="1"/>
</dbReference>
<dbReference type="InterPro" id="IPR011011">
    <property type="entry name" value="Znf_FYVE_PHD"/>
</dbReference>
<dbReference type="PROSITE" id="PS01359">
    <property type="entry name" value="ZF_PHD_1"/>
    <property type="match status" value="1"/>
</dbReference>
<dbReference type="SMART" id="SM00380">
    <property type="entry name" value="AP2"/>
    <property type="match status" value="1"/>
</dbReference>
<dbReference type="Gene3D" id="3.30.40.10">
    <property type="entry name" value="Zinc/RING finger domain, C3HC4 (zinc finger)"/>
    <property type="match status" value="1"/>
</dbReference>
<keyword evidence="10" id="KW-0805">Transcription regulation</keyword>